<comment type="similarity">
    <text evidence="4">Belongs to the peptidase M10B family.</text>
</comment>
<dbReference type="GO" id="GO:0005615">
    <property type="term" value="C:extracellular space"/>
    <property type="evidence" value="ECO:0007669"/>
    <property type="project" value="InterPro"/>
</dbReference>
<dbReference type="PROSITE" id="PS00330">
    <property type="entry name" value="HEMOLYSIN_CALCIUM"/>
    <property type="match status" value="5"/>
</dbReference>
<dbReference type="GO" id="GO:0006508">
    <property type="term" value="P:proteolysis"/>
    <property type="evidence" value="ECO:0007669"/>
    <property type="project" value="UniProtKB-KW"/>
</dbReference>
<dbReference type="InterPro" id="IPR011049">
    <property type="entry name" value="Serralysin-like_metalloprot_C"/>
</dbReference>
<dbReference type="GO" id="GO:0005509">
    <property type="term" value="F:calcium ion binding"/>
    <property type="evidence" value="ECO:0007669"/>
    <property type="project" value="InterPro"/>
</dbReference>
<dbReference type="Proteomes" id="UP000216438">
    <property type="component" value="Chromosome"/>
</dbReference>
<sequence>MITRTRKLNHKQIKSKNLNKILENEIKNTLTTTYNWNGEKKYGQSVFLNFSFNVKKNPFWGRDSKVFGQPIPFTQNQIQKMKLTLQFYSDVANVHFNEYNEGDINKRINLVFSNYIKITPESRFKRGAASYPNKNGTSPIWINAEIEDNLNPNPKNLGYFTFNHEIGHALGLKHSHISKSYTNKISMMSYRHEDGYNGYYPSGPQMYDIASVQYLYGANLETRTGNTIYGFNSNSGRPYLSAENADDPLIFCVWDAGGIDTFDFSGYRQNQRINLKSSQFSDVGGLKNNVSIAYRVIIENAISGSGDDEIIGNEVDNVLRGGKGADLIYGEQGCDRLFGDEGNDRLYGGEGADKLVGGRGSDQLWGGKDNDYLLGGEDQDFLFGGQGNDRLVGGRGRDQLWGEKGDDTLLGEMGDDWLSGGTGADKLTGGPGRDIFVYQTCDDSSTLSTDTICDFEVGIDKIDLSRITNNIKNIQFVDRFHFKGQTEIQQRHNSILNITYLMIDFSDSIEKNSLNNNDMMIKFTGNKKLTANDFIFSRFI</sequence>
<evidence type="ECO:0000256" key="1">
    <source>
        <dbReference type="ARBA" id="ARBA00001609"/>
    </source>
</evidence>
<keyword evidence="8" id="KW-0106">Calcium</keyword>
<organism evidence="9 10">
    <name type="scientific">Candidatus Hamiltonella defensa</name>
    <name type="common">Bemisia tabaci</name>
    <dbReference type="NCBI Taxonomy" id="672795"/>
    <lineage>
        <taxon>Bacteria</taxon>
        <taxon>Pseudomonadati</taxon>
        <taxon>Pseudomonadota</taxon>
        <taxon>Gammaproteobacteria</taxon>
        <taxon>Enterobacterales</taxon>
        <taxon>Enterobacteriaceae</taxon>
        <taxon>aphid secondary symbionts</taxon>
        <taxon>Candidatus Williamhamiltonella</taxon>
    </lineage>
</organism>
<protein>
    <recommendedName>
        <fullName evidence="5">serralysin</fullName>
        <ecNumber evidence="5">3.4.24.40</ecNumber>
    </recommendedName>
</protein>
<dbReference type="OrthoDB" id="223957at2"/>
<dbReference type="SUPFAM" id="SSF55486">
    <property type="entry name" value="Metalloproteases ('zincins'), catalytic domain"/>
    <property type="match status" value="1"/>
</dbReference>
<dbReference type="GO" id="GO:0008270">
    <property type="term" value="F:zinc ion binding"/>
    <property type="evidence" value="ECO:0007669"/>
    <property type="project" value="InterPro"/>
</dbReference>
<keyword evidence="7" id="KW-0677">Repeat</keyword>
<evidence type="ECO:0000256" key="3">
    <source>
        <dbReference type="ARBA" id="ARBA00004613"/>
    </source>
</evidence>
<dbReference type="PANTHER" id="PTHR38340">
    <property type="entry name" value="S-LAYER PROTEIN"/>
    <property type="match status" value="1"/>
</dbReference>
<evidence type="ECO:0000256" key="6">
    <source>
        <dbReference type="ARBA" id="ARBA00022525"/>
    </source>
</evidence>
<dbReference type="InterPro" id="IPR001343">
    <property type="entry name" value="Hemolysn_Ca-bd"/>
</dbReference>
<dbReference type="AlphaFoldDB" id="A0A249DZP5"/>
<comment type="cofactor">
    <cofactor evidence="2">
        <name>Ca(2+)</name>
        <dbReference type="ChEBI" id="CHEBI:29108"/>
    </cofactor>
</comment>
<evidence type="ECO:0000256" key="5">
    <source>
        <dbReference type="ARBA" id="ARBA00012422"/>
    </source>
</evidence>
<dbReference type="EC" id="3.4.24.40" evidence="5"/>
<dbReference type="InterPro" id="IPR034033">
    <property type="entry name" value="Serralysin-like"/>
</dbReference>
<dbReference type="Pfam" id="PF08548">
    <property type="entry name" value="Peptidase_M10_C"/>
    <property type="match status" value="1"/>
</dbReference>
<proteinExistence type="inferred from homology"/>
<keyword evidence="6" id="KW-0964">Secreted</keyword>
<dbReference type="Pfam" id="PF00353">
    <property type="entry name" value="HemolysinCabind"/>
    <property type="match status" value="3"/>
</dbReference>
<evidence type="ECO:0000256" key="8">
    <source>
        <dbReference type="ARBA" id="ARBA00022837"/>
    </source>
</evidence>
<dbReference type="RefSeq" id="WP_046493259.1">
    <property type="nucleotide sequence ID" value="NZ_CP016303.1"/>
</dbReference>
<dbReference type="PANTHER" id="PTHR38340:SF1">
    <property type="entry name" value="S-LAYER PROTEIN"/>
    <property type="match status" value="1"/>
</dbReference>
<dbReference type="PRINTS" id="PR00313">
    <property type="entry name" value="CABNDNGRPT"/>
</dbReference>
<dbReference type="Gene3D" id="2.150.10.10">
    <property type="entry name" value="Serralysin-like metalloprotease, C-terminal"/>
    <property type="match status" value="3"/>
</dbReference>
<dbReference type="SUPFAM" id="SSF51120">
    <property type="entry name" value="beta-Roll"/>
    <property type="match status" value="2"/>
</dbReference>
<dbReference type="InterPro" id="IPR006026">
    <property type="entry name" value="Peptidase_Metallo"/>
</dbReference>
<reference evidence="9 10" key="2">
    <citation type="submission" date="2017-09" db="EMBL/GenBank/DDBJ databases">
        <title>The genome of whitefly Bemisia tabaci, a global crop pest, provides novel insights into virus transmission, host adaptation and insecticide resistance.</title>
        <authorList>
            <person name="Kaur N."/>
            <person name="Kliot A."/>
            <person name="Pinheiro P.V."/>
            <person name="Luan J."/>
            <person name="Zheng Y."/>
            <person name="Liu W."/>
            <person name="Sun H."/>
            <person name="Yang X."/>
            <person name="Xu Y."/>
            <person name="Luo Y."/>
            <person name="Kruse A."/>
            <person name="Fisher T.W."/>
            <person name="Nelson D.R."/>
            <person name="Elimelech M."/>
            <person name="MacCoss M."/>
            <person name="Johnson R."/>
            <person name="Cohen E."/>
            <person name="Hunter W.B."/>
            <person name="Brown J.K."/>
            <person name="Jander G."/>
            <person name="Cilia M."/>
            <person name="Douglas A.E."/>
            <person name="Ghanim M."/>
            <person name="Simmons A.M."/>
            <person name="Wintermantel W.M."/>
            <person name="Ling K.-S."/>
            <person name="Fei Z."/>
        </authorList>
    </citation>
    <scope>NUCLEOTIDE SEQUENCE [LARGE SCALE GENOMIC DNA]</scope>
    <source>
        <strain evidence="9 10">MEAM1</strain>
    </source>
</reference>
<dbReference type="InterPro" id="IPR013858">
    <property type="entry name" value="Peptidase_M10B_C"/>
</dbReference>
<dbReference type="InterPro" id="IPR024079">
    <property type="entry name" value="MetalloPept_cat_dom_sf"/>
</dbReference>
<name>A0A249DZP5_9ENTR</name>
<evidence type="ECO:0000313" key="10">
    <source>
        <dbReference type="Proteomes" id="UP000216438"/>
    </source>
</evidence>
<dbReference type="Gene3D" id="3.40.390.10">
    <property type="entry name" value="Collagenase (Catalytic Domain)"/>
    <property type="match status" value="1"/>
</dbReference>
<dbReference type="CDD" id="cd04277">
    <property type="entry name" value="ZnMc_serralysin_like"/>
    <property type="match status" value="1"/>
</dbReference>
<dbReference type="SMART" id="SM00235">
    <property type="entry name" value="ZnMc"/>
    <property type="match status" value="1"/>
</dbReference>
<keyword evidence="9" id="KW-0378">Hydrolase</keyword>
<evidence type="ECO:0000256" key="4">
    <source>
        <dbReference type="ARBA" id="ARBA00009490"/>
    </source>
</evidence>
<dbReference type="EMBL" id="CP016303">
    <property type="protein sequence ID" value="ASX26377.1"/>
    <property type="molecule type" value="Genomic_DNA"/>
</dbReference>
<dbReference type="InterPro" id="IPR050557">
    <property type="entry name" value="RTX_toxin/Mannuronan_C5-epim"/>
</dbReference>
<gene>
    <name evidence="9" type="ORF">BA171_04700</name>
</gene>
<dbReference type="InterPro" id="IPR018511">
    <property type="entry name" value="Hemolysin-typ_Ca-bd_CS"/>
</dbReference>
<comment type="subcellular location">
    <subcellularLocation>
        <location evidence="3">Secreted</location>
    </subcellularLocation>
</comment>
<evidence type="ECO:0000256" key="7">
    <source>
        <dbReference type="ARBA" id="ARBA00022737"/>
    </source>
</evidence>
<evidence type="ECO:0000313" key="9">
    <source>
        <dbReference type="EMBL" id="ASX26377.1"/>
    </source>
</evidence>
<reference evidence="10" key="1">
    <citation type="submission" date="2016-06" db="EMBL/GenBank/DDBJ databases">
        <authorList>
            <person name="Chen W."/>
            <person name="Hasegawa D.K."/>
        </authorList>
    </citation>
    <scope>NUCLEOTIDE SEQUENCE [LARGE SCALE GENOMIC DNA]</scope>
    <source>
        <strain evidence="10">MEAM1</strain>
    </source>
</reference>
<comment type="catalytic activity">
    <reaction evidence="1">
        <text>Preferential cleavage of bonds with hydrophobic residues in P1'.</text>
        <dbReference type="EC" id="3.4.24.40"/>
    </reaction>
</comment>
<keyword evidence="9" id="KW-0645">Protease</keyword>
<accession>A0A249DZP5</accession>
<keyword evidence="9" id="KW-0482">Metalloprotease</keyword>
<dbReference type="GO" id="GO:0008237">
    <property type="term" value="F:metallopeptidase activity"/>
    <property type="evidence" value="ECO:0007669"/>
    <property type="project" value="UniProtKB-KW"/>
</dbReference>
<evidence type="ECO:0000256" key="2">
    <source>
        <dbReference type="ARBA" id="ARBA00001913"/>
    </source>
</evidence>